<dbReference type="Proteomes" id="UP000070134">
    <property type="component" value="Chromosome"/>
</dbReference>
<proteinExistence type="predicted"/>
<dbReference type="GO" id="GO:0006355">
    <property type="term" value="P:regulation of DNA-templated transcription"/>
    <property type="evidence" value="ECO:0007669"/>
    <property type="project" value="InterPro"/>
</dbReference>
<name>A0A127A0E8_9MICC</name>
<reference evidence="1 2" key="1">
    <citation type="submission" date="2016-02" db="EMBL/GenBank/DDBJ databases">
        <title>Complete genome of Sinomonas atrocyanea KCTC 3377.</title>
        <authorList>
            <person name="Kim K.M."/>
        </authorList>
    </citation>
    <scope>NUCLEOTIDE SEQUENCE [LARGE SCALE GENOMIC DNA]</scope>
    <source>
        <strain evidence="1 2">KCTC 3377</strain>
    </source>
</reference>
<evidence type="ECO:0000313" key="1">
    <source>
        <dbReference type="EMBL" id="AMM32900.1"/>
    </source>
</evidence>
<gene>
    <name evidence="1" type="ORF">SA2016_2231</name>
</gene>
<organism evidence="1 2">
    <name type="scientific">Sinomonas atrocyanea</name>
    <dbReference type="NCBI Taxonomy" id="37927"/>
    <lineage>
        <taxon>Bacteria</taxon>
        <taxon>Bacillati</taxon>
        <taxon>Actinomycetota</taxon>
        <taxon>Actinomycetes</taxon>
        <taxon>Micrococcales</taxon>
        <taxon>Micrococcaceae</taxon>
        <taxon>Sinomonas</taxon>
    </lineage>
</organism>
<keyword evidence="2" id="KW-1185">Reference proteome</keyword>
<dbReference type="AlphaFoldDB" id="A0A127A0E8"/>
<dbReference type="CDD" id="cd21631">
    <property type="entry name" value="RHH_CopG_NikR-like"/>
    <property type="match status" value="1"/>
</dbReference>
<sequence length="120" mass="13298">MTLRLPEDLDRELDRLAVESHTSKSALVVEGARQLVERSRRPDQVFDLVVGVADGTVELEKSAEILAGHLRTNIPMKPLPDRRCQRRDAEAKLPAAVPIRADPPSRWGTSLRWLPSGTAA</sequence>
<dbReference type="EMBL" id="CP014518">
    <property type="protein sequence ID" value="AMM32900.1"/>
    <property type="molecule type" value="Genomic_DNA"/>
</dbReference>
<dbReference type="RefSeq" id="WP_141305586.1">
    <property type="nucleotide sequence ID" value="NZ_BJMO01000035.1"/>
</dbReference>
<dbReference type="KEGG" id="satk:SA2016_2231"/>
<accession>A0A127A0E8</accession>
<evidence type="ECO:0000313" key="2">
    <source>
        <dbReference type="Proteomes" id="UP000070134"/>
    </source>
</evidence>
<protein>
    <submittedName>
        <fullName evidence="1">Uncharacterized protein</fullName>
    </submittedName>
</protein>